<feature type="domain" description="ISXO2-like transposase" evidence="1">
    <location>
        <begin position="284"/>
        <end position="410"/>
    </location>
</feature>
<dbReference type="SMART" id="SM01126">
    <property type="entry name" value="DDE_Tnp_IS1595"/>
    <property type="match status" value="1"/>
</dbReference>
<evidence type="ECO:0000313" key="2">
    <source>
        <dbReference type="EMBL" id="AAW76638.1"/>
    </source>
</evidence>
<dbReference type="Proteomes" id="UP000006735">
    <property type="component" value="Chromosome"/>
</dbReference>
<dbReference type="Pfam" id="PF12760">
    <property type="entry name" value="Zn_ribbon_IS1595"/>
    <property type="match status" value="1"/>
</dbReference>
<dbReference type="InterPro" id="IPR024442">
    <property type="entry name" value="Transposase_Zn_ribbon"/>
</dbReference>
<dbReference type="EMBL" id="AE013598">
    <property type="protein sequence ID" value="AAW76638.1"/>
    <property type="molecule type" value="Genomic_DNA"/>
</dbReference>
<accession>Q5GXD3</accession>
<organism evidence="2 3">
    <name type="scientific">Xanthomonas oryzae pv. oryzae (strain KACC10331 / KXO85)</name>
    <dbReference type="NCBI Taxonomy" id="291331"/>
    <lineage>
        <taxon>Bacteria</taxon>
        <taxon>Pseudomonadati</taxon>
        <taxon>Pseudomonadota</taxon>
        <taxon>Gammaproteobacteria</taxon>
        <taxon>Lysobacterales</taxon>
        <taxon>Lysobacteraceae</taxon>
        <taxon>Xanthomonas</taxon>
    </lineage>
</organism>
<keyword evidence="3" id="KW-1185">Reference proteome</keyword>
<evidence type="ECO:0000313" key="3">
    <source>
        <dbReference type="Proteomes" id="UP000006735"/>
    </source>
</evidence>
<dbReference type="AlphaFoldDB" id="Q5GXD3"/>
<dbReference type="KEGG" id="xoo:XOO3384"/>
<proteinExistence type="predicted"/>
<dbReference type="HOGENOM" id="CLU_049456_0_0_6"/>
<dbReference type="Pfam" id="PF12762">
    <property type="entry name" value="DDE_Tnp_IS1595"/>
    <property type="match status" value="1"/>
</dbReference>
<name>Q5GXD3_XANOR</name>
<sequence>MRCKQTHATEASCRATSRRRMTFRTQAGDFALVGTGRHIGVLAIEAVGTDRRADAISFDIADANMTTYPVQALSNMSVVQPACYTMALVGYSYPYALGTGVTRASPAPEMRTGGFYFLISPIPQPLVAGSATLRLDNDPSSRQRRWEMGINLVQFQPGLSLSEFMDRYGTEAKCYRALYRWRWPKGFRCPQCGGRARSRFRRDDQVYYQCRACRHQTTLRAGTLLQSSKLSLRLWMQAMYLLTSSKTNLAALELKRHLGVTYKAAWRMKHKIMQAMTEREEPRKLKGFVQIDDAYLGGERSGGKRGRGSENKQPLVIAVQVDHTHEHPVFAVIEPVKAFDNASLEDWIARRLEPECEVYKRRPGMLSPSGGGRACPHHARYRRRSCCNRRPGSTLVECGAGQCQTRHQRDLPCGGPGQVCKALPGRAGLSLQPPIRPETDAAAAGDGAAARHTLPRARFAYGKQLPWLRDGANQVLFWRAWLSALNRLRAHCLAVRALTADRDAHTRPGERP</sequence>
<protein>
    <submittedName>
        <fullName evidence="2">Transposase</fullName>
    </submittedName>
</protein>
<dbReference type="InterPro" id="IPR024445">
    <property type="entry name" value="Tnp_ISXO2-like"/>
</dbReference>
<gene>
    <name evidence="2" type="ordered locus">XOO3384</name>
</gene>
<evidence type="ECO:0000259" key="1">
    <source>
        <dbReference type="SMART" id="SM01126"/>
    </source>
</evidence>
<dbReference type="STRING" id="291331.XOO3384"/>
<reference evidence="2 3" key="1">
    <citation type="journal article" date="2005" name="Nucleic Acids Res.">
        <title>The genome sequence of Xanthomonas oryzae pathovar oryzae KACC10331, the bacterial blight pathogen of rice.</title>
        <authorList>
            <person name="Lee B.M."/>
            <person name="Park Y.J."/>
            <person name="Park D.S."/>
            <person name="Kang H.W."/>
            <person name="Kim J.G."/>
            <person name="Song E.S."/>
            <person name="Park I.C."/>
            <person name="Yoon U.H."/>
            <person name="Hahn J.H."/>
            <person name="Koo B.S."/>
            <person name="Lee G.B."/>
            <person name="Kim H."/>
            <person name="Park H.S."/>
            <person name="Yoon K.O."/>
            <person name="Kim J.H."/>
            <person name="Jung C.H."/>
            <person name="Koh N.H."/>
            <person name="Seo J.S."/>
            <person name="Go S.J."/>
        </authorList>
    </citation>
    <scope>NUCLEOTIDE SEQUENCE [LARGE SCALE GENOMIC DNA]</scope>
    <source>
        <strain evidence="3">KACC10331 / KXO85</strain>
    </source>
</reference>
<dbReference type="NCBIfam" id="NF033547">
    <property type="entry name" value="transpos_IS1595"/>
    <property type="match status" value="1"/>
</dbReference>